<reference evidence="1" key="2">
    <citation type="journal article" date="2022" name="New Phytol.">
        <title>Evolutionary transition to the ectomycorrhizal habit in the genomes of a hyperdiverse lineage of mushroom-forming fungi.</title>
        <authorList>
            <person name="Looney B."/>
            <person name="Miyauchi S."/>
            <person name="Morin E."/>
            <person name="Drula E."/>
            <person name="Courty P.E."/>
            <person name="Kohler A."/>
            <person name="Kuo A."/>
            <person name="LaButti K."/>
            <person name="Pangilinan J."/>
            <person name="Lipzen A."/>
            <person name="Riley R."/>
            <person name="Andreopoulos W."/>
            <person name="He G."/>
            <person name="Johnson J."/>
            <person name="Nolan M."/>
            <person name="Tritt A."/>
            <person name="Barry K.W."/>
            <person name="Grigoriev I.V."/>
            <person name="Nagy L.G."/>
            <person name="Hibbett D."/>
            <person name="Henrissat B."/>
            <person name="Matheny P.B."/>
            <person name="Labbe J."/>
            <person name="Martin F.M."/>
        </authorList>
    </citation>
    <scope>NUCLEOTIDE SEQUENCE</scope>
    <source>
        <strain evidence="1">FP105234-sp</strain>
    </source>
</reference>
<reference evidence="1" key="1">
    <citation type="submission" date="2021-02" db="EMBL/GenBank/DDBJ databases">
        <authorList>
            <consortium name="DOE Joint Genome Institute"/>
            <person name="Ahrendt S."/>
            <person name="Looney B.P."/>
            <person name="Miyauchi S."/>
            <person name="Morin E."/>
            <person name="Drula E."/>
            <person name="Courty P.E."/>
            <person name="Chicoki N."/>
            <person name="Fauchery L."/>
            <person name="Kohler A."/>
            <person name="Kuo A."/>
            <person name="Labutti K."/>
            <person name="Pangilinan J."/>
            <person name="Lipzen A."/>
            <person name="Riley R."/>
            <person name="Andreopoulos W."/>
            <person name="He G."/>
            <person name="Johnson J."/>
            <person name="Barry K.W."/>
            <person name="Grigoriev I.V."/>
            <person name="Nagy L."/>
            <person name="Hibbett D."/>
            <person name="Henrissat B."/>
            <person name="Matheny P.B."/>
            <person name="Labbe J."/>
            <person name="Martin F."/>
        </authorList>
    </citation>
    <scope>NUCLEOTIDE SEQUENCE</scope>
    <source>
        <strain evidence="1">FP105234-sp</strain>
    </source>
</reference>
<accession>A0ACB8SCJ6</accession>
<proteinExistence type="predicted"/>
<sequence length="843" mass="93807">MQAQATRQTQDTITAPQSLQTVQTLLRAGLGCIAYLRDLLPQENFSRSLLTSANSSSLSTHASDSSTATPLHSESGKTSNVSGFQVMTVARGWSAEGDRLLDYMDGIFDALERQYLRSFIFAIYLDGDDPNNIVEAYTFNFKYHRIPGTDAILPIMTLGEGLMKMSLEEGRSRKDPVIQATTEGRPPTLSDVKKSLKSLIKVLINATTQMDTLPKQRFATFKTFYYPHTPSSYEPPHFRAGDCDKDRWFFTTHQKNEVPERCSLGKLETGYHGVNVHIASVSAFIPSSTDDNDAPFTGTTDDLPQTPFVRGVASRQAEIEVQQRDAHDRKVVWDAEMLGRADSADFDAEGEVDPECQLGPANDSGIDLDSWIPLGVRRGDGEIVPLSLQEREDSKQDTLPSGQEVMDLDEPTQELIFGGQPESVPECIQQLNTKQAGTLEDLSATQRLSGTEEANQLSPMRSSSSRPTHMTSPLPPSDFPTHGCSQASITSHGLDTQMVIDAVEAAHISRSAVDEILNMETQLPESGTSEDPIESYSFAASDTDQATPTGEPPRIATDEPVVLDCDCGVHRDDNDIILCEGGCDKWFHMWCMGYHSTQDKRLPHKFLCFRCRLRNDENWEMIMVQEWYQELLVNYSRLALFRRAIKIAETREPDSSKTFGTLAVAAQLFKRLETEGFIEPLENLDAGITDTRRGKGRGKSGKGRAKPRKNIQKPKHVFVKTSKRSQQYLDYFDPSTSTEMRVMGMDKLASKRPGPSTTARVGERSTKTSYLASLETPMPLPAHFVEVPRYPETPRRPPYSQTQDETQTTTELKRKSPAANSSLDANGRKKMKMSMAPPVDLNE</sequence>
<evidence type="ECO:0000313" key="2">
    <source>
        <dbReference type="Proteomes" id="UP000814033"/>
    </source>
</evidence>
<dbReference type="EMBL" id="MU275838">
    <property type="protein sequence ID" value="KAI0053877.1"/>
    <property type="molecule type" value="Genomic_DNA"/>
</dbReference>
<name>A0ACB8SCJ6_9AGAM</name>
<gene>
    <name evidence="1" type="ORF">FA95DRAFT_1600397</name>
</gene>
<keyword evidence="2" id="KW-1185">Reference proteome</keyword>
<evidence type="ECO:0000313" key="1">
    <source>
        <dbReference type="EMBL" id="KAI0053877.1"/>
    </source>
</evidence>
<organism evidence="1 2">
    <name type="scientific">Auriscalpium vulgare</name>
    <dbReference type="NCBI Taxonomy" id="40419"/>
    <lineage>
        <taxon>Eukaryota</taxon>
        <taxon>Fungi</taxon>
        <taxon>Dikarya</taxon>
        <taxon>Basidiomycota</taxon>
        <taxon>Agaricomycotina</taxon>
        <taxon>Agaricomycetes</taxon>
        <taxon>Russulales</taxon>
        <taxon>Auriscalpiaceae</taxon>
        <taxon>Auriscalpium</taxon>
    </lineage>
</organism>
<protein>
    <submittedName>
        <fullName evidence="1">Uncharacterized protein</fullName>
    </submittedName>
</protein>
<comment type="caution">
    <text evidence="1">The sequence shown here is derived from an EMBL/GenBank/DDBJ whole genome shotgun (WGS) entry which is preliminary data.</text>
</comment>
<dbReference type="Proteomes" id="UP000814033">
    <property type="component" value="Unassembled WGS sequence"/>
</dbReference>